<evidence type="ECO:0008006" key="3">
    <source>
        <dbReference type="Google" id="ProtNLM"/>
    </source>
</evidence>
<comment type="caution">
    <text evidence="1">The sequence shown here is derived from an EMBL/GenBank/DDBJ whole genome shotgun (WGS) entry which is preliminary data.</text>
</comment>
<dbReference type="Proteomes" id="UP000187209">
    <property type="component" value="Unassembled WGS sequence"/>
</dbReference>
<evidence type="ECO:0000313" key="1">
    <source>
        <dbReference type="EMBL" id="OMJ65033.1"/>
    </source>
</evidence>
<dbReference type="AlphaFoldDB" id="A0A1R2AKI4"/>
<reference evidence="1 2" key="1">
    <citation type="submission" date="2016-11" db="EMBL/GenBank/DDBJ databases">
        <title>The macronuclear genome of Stentor coeruleus: a giant cell with tiny introns.</title>
        <authorList>
            <person name="Slabodnick M."/>
            <person name="Ruby J.G."/>
            <person name="Reiff S.B."/>
            <person name="Swart E.C."/>
            <person name="Gosai S."/>
            <person name="Prabakaran S."/>
            <person name="Witkowska E."/>
            <person name="Larue G.E."/>
            <person name="Fisher S."/>
            <person name="Freeman R.M."/>
            <person name="Gunawardena J."/>
            <person name="Chu W."/>
            <person name="Stover N.A."/>
            <person name="Gregory B.D."/>
            <person name="Nowacki M."/>
            <person name="Derisi J."/>
            <person name="Roy S.W."/>
            <person name="Marshall W.F."/>
            <person name="Sood P."/>
        </authorList>
    </citation>
    <scope>NUCLEOTIDE SEQUENCE [LARGE SCALE GENOMIC DNA]</scope>
    <source>
        <strain evidence="1">WM001</strain>
    </source>
</reference>
<dbReference type="EMBL" id="MPUH01002538">
    <property type="protein sequence ID" value="OMJ65033.1"/>
    <property type="molecule type" value="Genomic_DNA"/>
</dbReference>
<protein>
    <recommendedName>
        <fullName evidence="3">Reverse transcriptase zinc-binding domain-containing protein</fullName>
    </recommendedName>
</protein>
<evidence type="ECO:0000313" key="2">
    <source>
        <dbReference type="Proteomes" id="UP000187209"/>
    </source>
</evidence>
<gene>
    <name evidence="1" type="ORF">SteCoe_39665</name>
</gene>
<organism evidence="1 2">
    <name type="scientific">Stentor coeruleus</name>
    <dbReference type="NCBI Taxonomy" id="5963"/>
    <lineage>
        <taxon>Eukaryota</taxon>
        <taxon>Sar</taxon>
        <taxon>Alveolata</taxon>
        <taxon>Ciliophora</taxon>
        <taxon>Postciliodesmatophora</taxon>
        <taxon>Heterotrichea</taxon>
        <taxon>Heterotrichida</taxon>
        <taxon>Stentoridae</taxon>
        <taxon>Stentor</taxon>
    </lineage>
</organism>
<keyword evidence="2" id="KW-1185">Reference proteome</keyword>
<name>A0A1R2AKI4_9CILI</name>
<proteinExistence type="predicted"/>
<accession>A0A1R2AKI4</accession>
<sequence length="325" mass="38643">MKGALGFFLNIVNTLKGIPTQKKKIIAKACIETVGLYGTEIMTNQEKCEKIIENIEIIQRKFIRSLLKANQNVANEIIMLELGMTSVRSLMDLRLLKFRQRMLQEKDTLNEAIHIENKTRNLPWEKRCKEIMSKYNIEDYKETNNSSEWLKASVKKIKETNIERQKEILKNKITAELYLAITKDRNTEMLPIYLTHNSNMTLGTGLIFQMRSGSNFTKHCKYLRHQSTDQKCPYCQHWAENEKHVIEDCNEYKTERHEMENELKKYANEETKNFSLSHIVLWNEEFEKTLRENHNKQEIIKIDREIKNFITKIYYKRRKLTRAGQ</sequence>